<dbReference type="NCBIfam" id="NF047619">
    <property type="entry name" value="NADase_discoid"/>
    <property type="match status" value="1"/>
</dbReference>
<proteinExistence type="predicted"/>
<evidence type="ECO:0000256" key="1">
    <source>
        <dbReference type="SAM" id="SignalP"/>
    </source>
</evidence>
<feature type="chain" id="PRO_5003617284" description="NAD glycohydrolase translocation F5/8 type C domain-containing protein" evidence="1">
    <location>
        <begin position="33"/>
        <end position="235"/>
    </location>
</feature>
<evidence type="ECO:0000313" key="4">
    <source>
        <dbReference type="Proteomes" id="UP000002964"/>
    </source>
</evidence>
<reference evidence="4" key="1">
    <citation type="submission" date="2011-06" db="EMBL/GenBank/DDBJ databases">
        <authorList>
            <consortium name="US DOE Joint Genome Institute (JGI-PGF)"/>
            <person name="Lucas S."/>
            <person name="Han J."/>
            <person name="Lapidus A."/>
            <person name="Cheng J.-F."/>
            <person name="Goodwin L."/>
            <person name="Pitluck S."/>
            <person name="Peters L."/>
            <person name="Land M.L."/>
            <person name="Hauser L."/>
            <person name="Vogl K."/>
            <person name="Liu Z."/>
            <person name="Overmann J."/>
            <person name="Frigaard N.-U."/>
            <person name="Bryant D.A."/>
            <person name="Woyke T.J."/>
        </authorList>
    </citation>
    <scope>NUCLEOTIDE SEQUENCE [LARGE SCALE GENOMIC DNA]</scope>
    <source>
        <strain evidence="4">970</strain>
    </source>
</reference>
<dbReference type="HOGENOM" id="CLU_1179777_0_0_6"/>
<dbReference type="eggNOG" id="COG2304">
    <property type="taxonomic scope" value="Bacteria"/>
</dbReference>
<protein>
    <recommendedName>
        <fullName evidence="2">NAD glycohydrolase translocation F5/8 type C domain-containing protein</fullName>
    </recommendedName>
</protein>
<name>H8Z541_9GAMM</name>
<dbReference type="Pfam" id="PF25302">
    <property type="entry name" value="NADase_transloc"/>
    <property type="match status" value="1"/>
</dbReference>
<evidence type="ECO:0000313" key="3">
    <source>
        <dbReference type="EMBL" id="EIC20448.1"/>
    </source>
</evidence>
<dbReference type="EMBL" id="JH603170">
    <property type="protein sequence ID" value="EIC20448.1"/>
    <property type="molecule type" value="Genomic_DNA"/>
</dbReference>
<dbReference type="STRING" id="631362.Thi970DRAFT_04085"/>
<dbReference type="RefSeq" id="WP_009150851.1">
    <property type="nucleotide sequence ID" value="NZ_CP121471.1"/>
</dbReference>
<dbReference type="Proteomes" id="UP000002964">
    <property type="component" value="Unassembled WGS sequence"/>
</dbReference>
<dbReference type="OrthoDB" id="9784548at2"/>
<keyword evidence="4" id="KW-1185">Reference proteome</keyword>
<dbReference type="Gene3D" id="2.60.120.260">
    <property type="entry name" value="Galactose-binding domain-like"/>
    <property type="match status" value="1"/>
</dbReference>
<evidence type="ECO:0000259" key="2">
    <source>
        <dbReference type="Pfam" id="PF25302"/>
    </source>
</evidence>
<organism evidence="3 4">
    <name type="scientific">Thiorhodovibrio frisius</name>
    <dbReference type="NCBI Taxonomy" id="631362"/>
    <lineage>
        <taxon>Bacteria</taxon>
        <taxon>Pseudomonadati</taxon>
        <taxon>Pseudomonadota</taxon>
        <taxon>Gammaproteobacteria</taxon>
        <taxon>Chromatiales</taxon>
        <taxon>Chromatiaceae</taxon>
        <taxon>Thiorhodovibrio</taxon>
    </lineage>
</organism>
<keyword evidence="1" id="KW-0732">Signal</keyword>
<gene>
    <name evidence="3" type="ORF">Thi970DRAFT_04085</name>
</gene>
<accession>H8Z541</accession>
<dbReference type="InterPro" id="IPR057561">
    <property type="entry name" value="NADase_transloc"/>
</dbReference>
<feature type="domain" description="NAD glycohydrolase translocation F5/8 type C" evidence="2">
    <location>
        <begin position="57"/>
        <end position="227"/>
    </location>
</feature>
<reference evidence="3 4" key="2">
    <citation type="submission" date="2011-11" db="EMBL/GenBank/DDBJ databases">
        <authorList>
            <consortium name="US DOE Joint Genome Institute"/>
            <person name="Lucas S."/>
            <person name="Han J."/>
            <person name="Lapidus A."/>
            <person name="Cheng J.-F."/>
            <person name="Goodwin L."/>
            <person name="Pitluck S."/>
            <person name="Peters L."/>
            <person name="Ovchinnikova G."/>
            <person name="Zhang X."/>
            <person name="Detter J.C."/>
            <person name="Han C."/>
            <person name="Tapia R."/>
            <person name="Land M."/>
            <person name="Hauser L."/>
            <person name="Kyrpides N."/>
            <person name="Ivanova N."/>
            <person name="Pagani I."/>
            <person name="Vogl K."/>
            <person name="Liu Z."/>
            <person name="Overmann J."/>
            <person name="Frigaard N.-U."/>
            <person name="Bryant D."/>
            <person name="Woyke T."/>
        </authorList>
    </citation>
    <scope>NUCLEOTIDE SEQUENCE [LARGE SCALE GENOMIC DNA]</scope>
    <source>
        <strain evidence="3 4">970</strain>
    </source>
</reference>
<dbReference type="AlphaFoldDB" id="H8Z541"/>
<feature type="signal peptide" evidence="1">
    <location>
        <begin position="1"/>
        <end position="32"/>
    </location>
</feature>
<sequence>MSDIMRMTTKRQVFLTVLLLATSTVIPVFAQAATVINGQSCEQNLACDMQKTDLARAATASASSTLENSPEYAPANAIDAAPDVAPGEYWGNSTTAWCEGAAGVGVGQTIRLDFAAPQPLALLNISPGYEKSLDLYTKNSRLREAHLTLSDGSEYRLVFGKHFYDASSLKQSWKPMDVPYLEMNSPQVFEISPEGQPPKVIDWMEIRILKADMGSKYSDTCISRIEIAPQWDMGF</sequence>